<name>A0A0F9S307_9ZZZZ</name>
<gene>
    <name evidence="1" type="ORF">LCGC14_0504000</name>
</gene>
<dbReference type="InterPro" id="IPR056209">
    <property type="entry name" value="SU10_adaptor"/>
</dbReference>
<dbReference type="EMBL" id="LAZR01000597">
    <property type="protein sequence ID" value="KKN63210.1"/>
    <property type="molecule type" value="Genomic_DNA"/>
</dbReference>
<sequence length="236" mass="27385">MRLVQIRDAFRGRVEDSAFWDDTKVNQMVNDAVSSILSFFEVTRIKYQDTITTVASRQRYDKPFHHIETHLFYMNSTYDRSLIIIQDPRSIHRMVSDLAQEGVPTHVFFWGHSDKEEIHFYPVPNGAYSIDHYYWGTHALLVLDDDEPLIPREHHQHLVDYCHLRTKADDIGTLTAELAFEAWWDNRLMKMKIANAAKADERNSTAPGNAKALFGYEGMVGDARLSLSLSSSTYRW</sequence>
<proteinExistence type="predicted"/>
<dbReference type="Pfam" id="PF24175">
    <property type="entry name" value="SU10_adaptor"/>
    <property type="match status" value="1"/>
</dbReference>
<accession>A0A0F9S307</accession>
<protein>
    <submittedName>
        <fullName evidence="1">Uncharacterized protein</fullName>
    </submittedName>
</protein>
<dbReference type="AlphaFoldDB" id="A0A0F9S307"/>
<evidence type="ECO:0000313" key="1">
    <source>
        <dbReference type="EMBL" id="KKN63210.1"/>
    </source>
</evidence>
<organism evidence="1">
    <name type="scientific">marine sediment metagenome</name>
    <dbReference type="NCBI Taxonomy" id="412755"/>
    <lineage>
        <taxon>unclassified sequences</taxon>
        <taxon>metagenomes</taxon>
        <taxon>ecological metagenomes</taxon>
    </lineage>
</organism>
<reference evidence="1" key="1">
    <citation type="journal article" date="2015" name="Nature">
        <title>Complex archaea that bridge the gap between prokaryotes and eukaryotes.</title>
        <authorList>
            <person name="Spang A."/>
            <person name="Saw J.H."/>
            <person name="Jorgensen S.L."/>
            <person name="Zaremba-Niedzwiedzka K."/>
            <person name="Martijn J."/>
            <person name="Lind A.E."/>
            <person name="van Eijk R."/>
            <person name="Schleper C."/>
            <person name="Guy L."/>
            <person name="Ettema T.J."/>
        </authorList>
    </citation>
    <scope>NUCLEOTIDE SEQUENCE</scope>
</reference>
<comment type="caution">
    <text evidence="1">The sequence shown here is derived from an EMBL/GenBank/DDBJ whole genome shotgun (WGS) entry which is preliminary data.</text>
</comment>